<keyword evidence="1" id="KW-0472">Membrane</keyword>
<feature type="transmembrane region" description="Helical" evidence="1">
    <location>
        <begin position="12"/>
        <end position="32"/>
    </location>
</feature>
<dbReference type="EMBL" id="MT144620">
    <property type="protein sequence ID" value="QJH95440.1"/>
    <property type="molecule type" value="Genomic_DNA"/>
</dbReference>
<feature type="transmembrane region" description="Helical" evidence="1">
    <location>
        <begin position="52"/>
        <end position="78"/>
    </location>
</feature>
<accession>A0A6H1ZBV4</accession>
<organism evidence="2">
    <name type="scientific">viral metagenome</name>
    <dbReference type="NCBI Taxonomy" id="1070528"/>
    <lineage>
        <taxon>unclassified sequences</taxon>
        <taxon>metagenomes</taxon>
        <taxon>organismal metagenomes</taxon>
    </lineage>
</organism>
<keyword evidence="1" id="KW-1133">Transmembrane helix</keyword>
<evidence type="ECO:0000313" key="3">
    <source>
        <dbReference type="EMBL" id="QJH95440.1"/>
    </source>
</evidence>
<evidence type="ECO:0000256" key="1">
    <source>
        <dbReference type="SAM" id="Phobius"/>
    </source>
</evidence>
<sequence>MKRITKFIIFKVVELAAAFIVWWGLSLYGYWIDSLFEPVLTDGNMLEKWLEAPFFGFAGIFLPLAVLFWSGIGIYHWIKWNWEKVG</sequence>
<reference evidence="2" key="1">
    <citation type="submission" date="2020-03" db="EMBL/GenBank/DDBJ databases">
        <title>The deep terrestrial virosphere.</title>
        <authorList>
            <person name="Holmfeldt K."/>
            <person name="Nilsson E."/>
            <person name="Simone D."/>
            <person name="Lopez-Fernandez M."/>
            <person name="Wu X."/>
            <person name="de Brujin I."/>
            <person name="Lundin D."/>
            <person name="Andersson A."/>
            <person name="Bertilsson S."/>
            <person name="Dopson M."/>
        </authorList>
    </citation>
    <scope>NUCLEOTIDE SEQUENCE</scope>
    <source>
        <strain evidence="2">TM448A00224</strain>
        <strain evidence="3">TM448B00423</strain>
    </source>
</reference>
<keyword evidence="1" id="KW-0812">Transmembrane</keyword>
<proteinExistence type="predicted"/>
<dbReference type="AlphaFoldDB" id="A0A6H1ZBV4"/>
<dbReference type="EMBL" id="MT143989">
    <property type="protein sequence ID" value="QJA45383.1"/>
    <property type="molecule type" value="Genomic_DNA"/>
</dbReference>
<protein>
    <submittedName>
        <fullName evidence="2">Uncharacterized protein</fullName>
    </submittedName>
</protein>
<name>A0A6H1ZBV4_9ZZZZ</name>
<gene>
    <name evidence="2" type="ORF">TM448A00224_0048</name>
    <name evidence="3" type="ORF">TM448B00423_0009</name>
</gene>
<evidence type="ECO:0000313" key="2">
    <source>
        <dbReference type="EMBL" id="QJA45383.1"/>
    </source>
</evidence>